<dbReference type="Proteomes" id="UP000323386">
    <property type="component" value="Unassembled WGS sequence"/>
</dbReference>
<evidence type="ECO:0000256" key="1">
    <source>
        <dbReference type="SAM" id="SignalP"/>
    </source>
</evidence>
<dbReference type="PANTHER" id="PTHR37957">
    <property type="entry name" value="BLR7070 PROTEIN"/>
    <property type="match status" value="1"/>
</dbReference>
<dbReference type="PANTHER" id="PTHR37957:SF1">
    <property type="entry name" value="PHYTASE-LIKE DOMAIN-CONTAINING PROTEIN"/>
    <property type="match status" value="1"/>
</dbReference>
<evidence type="ECO:0000313" key="4">
    <source>
        <dbReference type="Proteomes" id="UP000323386"/>
    </source>
</evidence>
<protein>
    <recommendedName>
        <fullName evidence="2">Phytase-like domain-containing protein</fullName>
    </recommendedName>
</protein>
<keyword evidence="4" id="KW-1185">Reference proteome</keyword>
<dbReference type="InterPro" id="IPR027372">
    <property type="entry name" value="Phytase-like_dom"/>
</dbReference>
<proteinExistence type="predicted"/>
<evidence type="ECO:0000259" key="2">
    <source>
        <dbReference type="Pfam" id="PF13449"/>
    </source>
</evidence>
<dbReference type="AlphaFoldDB" id="A0A5C3EU53"/>
<accession>A0A5C3EU53</accession>
<gene>
    <name evidence="3" type="ORF">PSFLO_00547</name>
</gene>
<organism evidence="3 4">
    <name type="scientific">Pseudozyma flocculosa</name>
    <dbReference type="NCBI Taxonomy" id="84751"/>
    <lineage>
        <taxon>Eukaryota</taxon>
        <taxon>Fungi</taxon>
        <taxon>Dikarya</taxon>
        <taxon>Basidiomycota</taxon>
        <taxon>Ustilaginomycotina</taxon>
        <taxon>Ustilaginomycetes</taxon>
        <taxon>Ustilaginales</taxon>
        <taxon>Ustilaginaceae</taxon>
        <taxon>Pseudozyma</taxon>
    </lineage>
</organism>
<keyword evidence="1" id="KW-0732">Signal</keyword>
<dbReference type="OrthoDB" id="425936at2759"/>
<reference evidence="3 4" key="1">
    <citation type="submission" date="2018-03" db="EMBL/GenBank/DDBJ databases">
        <authorList>
            <person name="Guldener U."/>
        </authorList>
    </citation>
    <scope>NUCLEOTIDE SEQUENCE [LARGE SCALE GENOMIC DNA]</scope>
    <source>
        <strain evidence="3 4">DAOM196992</strain>
    </source>
</reference>
<evidence type="ECO:0000313" key="3">
    <source>
        <dbReference type="EMBL" id="SPO35076.1"/>
    </source>
</evidence>
<feature type="chain" id="PRO_5023099654" description="Phytase-like domain-containing protein" evidence="1">
    <location>
        <begin position="20"/>
        <end position="480"/>
    </location>
</feature>
<sequence>MHFTRALSVLPLAALATSAAICKRAIDPSSFKSEGLVAIGRFPADLRDSNGETLGGLGSAAGLVPGKFQRRGSRYSGSFYLQPDRGYNVDATIDYAARHHRFDFEFEEYTGSDDLAFSDAIKRFDLEYKETLIYHELTQGQRQTTGLNPAIVRQGGLTGTEANAAPLGAANGQIDASKQKISVDAEGFVANPDGTFWVNFTAETDPDTGRAANQGLEGLSISFDGNTLYSILQGGTIQDGGKGAKYLRLFEYDVSALSSVTAFSASAANPGERAKLVGEYVVEVPTSKKGKARGVSELIYFGPKTLGLLVRDGNGFGDSETDASYKHVDVIDLSSATNLANNAKYDSATGAVAPGGKLAAGIQTAGYYPLIDFLADLPRFGMHAQAEPVDDTLVAAKLESLILLPTLPPAPTANARSFDADEYFIVSFSDNDFQTKNGFMRALGAYSAAYPVDVQTQAFVFKVKLPGVDRKALLAHLGLQ</sequence>
<name>A0A5C3EU53_9BASI</name>
<dbReference type="Pfam" id="PF13449">
    <property type="entry name" value="Phytase-like"/>
    <property type="match status" value="1"/>
</dbReference>
<feature type="signal peptide" evidence="1">
    <location>
        <begin position="1"/>
        <end position="19"/>
    </location>
</feature>
<dbReference type="EMBL" id="OOIP01000001">
    <property type="protein sequence ID" value="SPO35076.1"/>
    <property type="molecule type" value="Genomic_DNA"/>
</dbReference>
<feature type="domain" description="Phytase-like" evidence="2">
    <location>
        <begin position="200"/>
        <end position="352"/>
    </location>
</feature>